<evidence type="ECO:0000259" key="1">
    <source>
        <dbReference type="Pfam" id="PF01272"/>
    </source>
</evidence>
<dbReference type="GO" id="GO:0003677">
    <property type="term" value="F:DNA binding"/>
    <property type="evidence" value="ECO:0007669"/>
    <property type="project" value="InterPro"/>
</dbReference>
<dbReference type="InterPro" id="IPR023459">
    <property type="entry name" value="Tscrpt_elong_fac_GreA/B_fam"/>
</dbReference>
<dbReference type="InterPro" id="IPR001437">
    <property type="entry name" value="Tscrpt_elong_fac_GreA/B_C"/>
</dbReference>
<accession>A0A6J7E3J8</accession>
<dbReference type="InterPro" id="IPR036953">
    <property type="entry name" value="GreA/GreB_C_sf"/>
</dbReference>
<evidence type="ECO:0000313" key="2">
    <source>
        <dbReference type="EMBL" id="CAB4877446.1"/>
    </source>
</evidence>
<name>A0A6J7E3J8_9ZZZZ</name>
<sequence length="106" mass="11381">MVAEFERLTSEADELDATIASAIVISVDPEGFDGRAGLGMRVQVRIDDEDSWVRPVHPQEAFLDEERISVSSPLAVALMGARTGHTVWVDAPTGAWSCEVLAVEAG</sequence>
<protein>
    <submittedName>
        <fullName evidence="2">Unannotated protein</fullName>
    </submittedName>
</protein>
<dbReference type="Pfam" id="PF01272">
    <property type="entry name" value="GreA_GreB"/>
    <property type="match status" value="1"/>
</dbReference>
<reference evidence="2" key="1">
    <citation type="submission" date="2020-05" db="EMBL/GenBank/DDBJ databases">
        <authorList>
            <person name="Chiriac C."/>
            <person name="Salcher M."/>
            <person name="Ghai R."/>
            <person name="Kavagutti S V."/>
        </authorList>
    </citation>
    <scope>NUCLEOTIDE SEQUENCE</scope>
</reference>
<dbReference type="EMBL" id="CAFBLS010000117">
    <property type="protein sequence ID" value="CAB4877446.1"/>
    <property type="molecule type" value="Genomic_DNA"/>
</dbReference>
<dbReference type="GO" id="GO:0006354">
    <property type="term" value="P:DNA-templated transcription elongation"/>
    <property type="evidence" value="ECO:0007669"/>
    <property type="project" value="TreeGrafter"/>
</dbReference>
<dbReference type="PANTHER" id="PTHR30437">
    <property type="entry name" value="TRANSCRIPTION ELONGATION FACTOR GREA"/>
    <property type="match status" value="1"/>
</dbReference>
<dbReference type="SUPFAM" id="SSF54534">
    <property type="entry name" value="FKBP-like"/>
    <property type="match status" value="1"/>
</dbReference>
<gene>
    <name evidence="2" type="ORF">UFOPK3402_01033</name>
</gene>
<dbReference type="Gene3D" id="3.10.50.30">
    <property type="entry name" value="Transcription elongation factor, GreA/GreB, C-terminal domain"/>
    <property type="match status" value="1"/>
</dbReference>
<dbReference type="GO" id="GO:0032784">
    <property type="term" value="P:regulation of DNA-templated transcription elongation"/>
    <property type="evidence" value="ECO:0007669"/>
    <property type="project" value="InterPro"/>
</dbReference>
<dbReference type="AlphaFoldDB" id="A0A6J7E3J8"/>
<dbReference type="GO" id="GO:0070063">
    <property type="term" value="F:RNA polymerase binding"/>
    <property type="evidence" value="ECO:0007669"/>
    <property type="project" value="InterPro"/>
</dbReference>
<organism evidence="2">
    <name type="scientific">freshwater metagenome</name>
    <dbReference type="NCBI Taxonomy" id="449393"/>
    <lineage>
        <taxon>unclassified sequences</taxon>
        <taxon>metagenomes</taxon>
        <taxon>ecological metagenomes</taxon>
    </lineage>
</organism>
<feature type="domain" description="Transcription elongation factor GreA/GreB C-terminal" evidence="1">
    <location>
        <begin position="34"/>
        <end position="104"/>
    </location>
</feature>
<proteinExistence type="predicted"/>
<dbReference type="PANTHER" id="PTHR30437:SF4">
    <property type="entry name" value="TRANSCRIPTION ELONGATION FACTOR GREA"/>
    <property type="match status" value="1"/>
</dbReference>